<evidence type="ECO:0000313" key="2">
    <source>
        <dbReference type="EMBL" id="KZZ90892.1"/>
    </source>
</evidence>
<dbReference type="InterPro" id="IPR036396">
    <property type="entry name" value="Cyt_P450_sf"/>
</dbReference>
<feature type="chain" id="PRO_5007894630" evidence="1">
    <location>
        <begin position="17"/>
        <end position="331"/>
    </location>
</feature>
<evidence type="ECO:0000313" key="3">
    <source>
        <dbReference type="Proteomes" id="UP000242877"/>
    </source>
</evidence>
<evidence type="ECO:0000256" key="1">
    <source>
        <dbReference type="SAM" id="SignalP"/>
    </source>
</evidence>
<gene>
    <name evidence="2" type="ORF">AAP_03533</name>
</gene>
<organism evidence="2 3">
    <name type="scientific">Ascosphaera apis ARSEF 7405</name>
    <dbReference type="NCBI Taxonomy" id="392613"/>
    <lineage>
        <taxon>Eukaryota</taxon>
        <taxon>Fungi</taxon>
        <taxon>Dikarya</taxon>
        <taxon>Ascomycota</taxon>
        <taxon>Pezizomycotina</taxon>
        <taxon>Eurotiomycetes</taxon>
        <taxon>Eurotiomycetidae</taxon>
        <taxon>Onygenales</taxon>
        <taxon>Ascosphaeraceae</taxon>
        <taxon>Ascosphaera</taxon>
    </lineage>
</organism>
<dbReference type="Proteomes" id="UP000242877">
    <property type="component" value="Unassembled WGS sequence"/>
</dbReference>
<dbReference type="Gene3D" id="1.10.630.10">
    <property type="entry name" value="Cytochrome P450"/>
    <property type="match status" value="1"/>
</dbReference>
<name>A0A167Y5P1_9EURO</name>
<dbReference type="VEuPathDB" id="FungiDB:AAP_03533"/>
<protein>
    <submittedName>
        <fullName evidence="2">Cytochrome P450</fullName>
    </submittedName>
</protein>
<dbReference type="GO" id="GO:0016705">
    <property type="term" value="F:oxidoreductase activity, acting on paired donors, with incorporation or reduction of molecular oxygen"/>
    <property type="evidence" value="ECO:0007669"/>
    <property type="project" value="InterPro"/>
</dbReference>
<reference evidence="2 3" key="1">
    <citation type="journal article" date="2016" name="Genome Biol. Evol.">
        <title>Divergent and convergent evolution of fungal pathogenicity.</title>
        <authorList>
            <person name="Shang Y."/>
            <person name="Xiao G."/>
            <person name="Zheng P."/>
            <person name="Cen K."/>
            <person name="Zhan S."/>
            <person name="Wang C."/>
        </authorList>
    </citation>
    <scope>NUCLEOTIDE SEQUENCE [LARGE SCALE GENOMIC DNA]</scope>
    <source>
        <strain evidence="2 3">ARSEF 7405</strain>
    </source>
</reference>
<dbReference type="EMBL" id="AZGZ01000015">
    <property type="protein sequence ID" value="KZZ90892.1"/>
    <property type="molecule type" value="Genomic_DNA"/>
</dbReference>
<dbReference type="GO" id="GO:0005506">
    <property type="term" value="F:iron ion binding"/>
    <property type="evidence" value="ECO:0007669"/>
    <property type="project" value="InterPro"/>
</dbReference>
<feature type="signal peptide" evidence="1">
    <location>
        <begin position="1"/>
        <end position="16"/>
    </location>
</feature>
<keyword evidence="3" id="KW-1185">Reference proteome</keyword>
<sequence>MHVIILLLYLTLVAVGSWILRKHRLSASPGLAQGPAERCEATIKAKLVPGLGRNLLSPAAARALPNRRLQKAFGIENAFTSDDTKFIHSFRREVVNLLNLSEAQWHEVGLLLRQGVQSHITSSDGIVNLAKIAQSLSLRLALNILFETDLSEVSENDIQFVADGTNRIWIESKGKHLKQISPFRSVHEISAKDVVHEALYVYPPTRRVHRLFKPSRTATPVLLRGDIEAAHSDDSIWDHALAFDPTRWHGGACKHKDILTFGIGESTCPAKHVFAPRAIGLLVGILLSEFRGSLLYVKKDEDGSMQRFIHPRGRLENGREDYLDVYFRLPN</sequence>
<keyword evidence="1" id="KW-0732">Signal</keyword>
<dbReference type="AlphaFoldDB" id="A0A167Y5P1"/>
<dbReference type="GO" id="GO:0020037">
    <property type="term" value="F:heme binding"/>
    <property type="evidence" value="ECO:0007669"/>
    <property type="project" value="InterPro"/>
</dbReference>
<accession>A0A167Y5P1</accession>
<dbReference type="GO" id="GO:0004497">
    <property type="term" value="F:monooxygenase activity"/>
    <property type="evidence" value="ECO:0007669"/>
    <property type="project" value="InterPro"/>
</dbReference>
<proteinExistence type="predicted"/>
<comment type="caution">
    <text evidence="2">The sequence shown here is derived from an EMBL/GenBank/DDBJ whole genome shotgun (WGS) entry which is preliminary data.</text>
</comment>
<dbReference type="SUPFAM" id="SSF48264">
    <property type="entry name" value="Cytochrome P450"/>
    <property type="match status" value="1"/>
</dbReference>
<dbReference type="OrthoDB" id="10029320at2759"/>